<dbReference type="eggNOG" id="KOG3131">
    <property type="taxonomic scope" value="Eukaryota"/>
</dbReference>
<feature type="region of interest" description="Disordered" evidence="2">
    <location>
        <begin position="73"/>
        <end position="100"/>
    </location>
</feature>
<evidence type="ECO:0000313" key="5">
    <source>
        <dbReference type="Proteomes" id="UP000002195"/>
    </source>
</evidence>
<reference evidence="4 5" key="1">
    <citation type="journal article" date="2005" name="Nature">
        <title>The genome of the social amoeba Dictyostelium discoideum.</title>
        <authorList>
            <consortium name="The Dictyostelium discoideum Sequencing Consortium"/>
            <person name="Eichinger L."/>
            <person name="Pachebat J.A."/>
            <person name="Glockner G."/>
            <person name="Rajandream M.A."/>
            <person name="Sucgang R."/>
            <person name="Berriman M."/>
            <person name="Song J."/>
            <person name="Olsen R."/>
            <person name="Szafranski K."/>
            <person name="Xu Q."/>
            <person name="Tunggal B."/>
            <person name="Kummerfeld S."/>
            <person name="Madera M."/>
            <person name="Konfortov B.A."/>
            <person name="Rivero F."/>
            <person name="Bankier A.T."/>
            <person name="Lehmann R."/>
            <person name="Hamlin N."/>
            <person name="Davies R."/>
            <person name="Gaudet P."/>
            <person name="Fey P."/>
            <person name="Pilcher K."/>
            <person name="Chen G."/>
            <person name="Saunders D."/>
            <person name="Sodergren E."/>
            <person name="Davis P."/>
            <person name="Kerhornou A."/>
            <person name="Nie X."/>
            <person name="Hall N."/>
            <person name="Anjard C."/>
            <person name="Hemphill L."/>
            <person name="Bason N."/>
            <person name="Farbrother P."/>
            <person name="Desany B."/>
            <person name="Just E."/>
            <person name="Morio T."/>
            <person name="Rost R."/>
            <person name="Churcher C."/>
            <person name="Cooper J."/>
            <person name="Haydock S."/>
            <person name="van Driessche N."/>
            <person name="Cronin A."/>
            <person name="Goodhead I."/>
            <person name="Muzny D."/>
            <person name="Mourier T."/>
            <person name="Pain A."/>
            <person name="Lu M."/>
            <person name="Harper D."/>
            <person name="Lindsay R."/>
            <person name="Hauser H."/>
            <person name="James K."/>
            <person name="Quiles M."/>
            <person name="Madan Babu M."/>
            <person name="Saito T."/>
            <person name="Buchrieser C."/>
            <person name="Wardroper A."/>
            <person name="Felder M."/>
            <person name="Thangavelu M."/>
            <person name="Johnson D."/>
            <person name="Knights A."/>
            <person name="Loulseged H."/>
            <person name="Mungall K."/>
            <person name="Oliver K."/>
            <person name="Price C."/>
            <person name="Quail M.A."/>
            <person name="Urushihara H."/>
            <person name="Hernandez J."/>
            <person name="Rabbinowitsch E."/>
            <person name="Steffen D."/>
            <person name="Sanders M."/>
            <person name="Ma J."/>
            <person name="Kohara Y."/>
            <person name="Sharp S."/>
            <person name="Simmonds M."/>
            <person name="Spiegler S."/>
            <person name="Tivey A."/>
            <person name="Sugano S."/>
            <person name="White B."/>
            <person name="Walker D."/>
            <person name="Woodward J."/>
            <person name="Winckler T."/>
            <person name="Tanaka Y."/>
            <person name="Shaulsky G."/>
            <person name="Schleicher M."/>
            <person name="Weinstock G."/>
            <person name="Rosenthal A."/>
            <person name="Cox E.C."/>
            <person name="Chisholm R.L."/>
            <person name="Gibbs R."/>
            <person name="Loomis W.F."/>
            <person name="Platzer M."/>
            <person name="Kay R.R."/>
            <person name="Williams J."/>
            <person name="Dear P.H."/>
            <person name="Noegel A.A."/>
            <person name="Barrell B."/>
            <person name="Kuspa A."/>
        </authorList>
    </citation>
    <scope>NUCLEOTIDE SEQUENCE [LARGE SCALE GENOMIC DNA]</scope>
    <source>
        <strain evidence="4 5">AX4</strain>
    </source>
</reference>
<dbReference type="RefSeq" id="XP_644153.1">
    <property type="nucleotide sequence ID" value="XM_639061.1"/>
</dbReference>
<sequence>MSNNNKNNNNKQPQVKSEALLDEDGFQIVVKGKKNKVLKVNQKIEQTITTNDNKKNKEIRDKYFEKQNQWTSNYQESEKELQNNPQNNNNNNNNKKKKKNNKLIVEELSEEQQLIKLYNSLIESENKMKETKFFKDILELQFNYKFNNNNKESDTKDIFSKVNEIVCYGIGDFSSSKKCLDQLAYITSIKSMYSNIESIYIYDPVMNNLEKQLISKIGFKLIEINEEGKRKANTTNNDENFTIFYMPFCGRKLYDNVLWANWETLSNIIIIGNSFNLYIDSINRVEEDHLPFSYTTKTFGIHDELLFPNNYTTQFIFHDLAIHLFPQSLLQTKEPSFYSKENNLEPPKLVFGPE</sequence>
<evidence type="ECO:0000256" key="1">
    <source>
        <dbReference type="ARBA" id="ARBA00009856"/>
    </source>
</evidence>
<dbReference type="AlphaFoldDB" id="Q555C0"/>
<dbReference type="InParanoid" id="Q555C0"/>
<name>Q555C0_DICDI</name>
<dbReference type="dictyBase" id="DDB_G0274921"/>
<dbReference type="InterPro" id="IPR040044">
    <property type="entry name" value="SRR1L"/>
</dbReference>
<evidence type="ECO:0000313" key="4">
    <source>
        <dbReference type="EMBL" id="EAL70353.1"/>
    </source>
</evidence>
<dbReference type="VEuPathDB" id="AmoebaDB:DDB_G0274921"/>
<dbReference type="PhylomeDB" id="Q555C0"/>
<dbReference type="OMA" id="CGRKLYD"/>
<feature type="domain" description="SRR1-like" evidence="3">
    <location>
        <begin position="159"/>
        <end position="323"/>
    </location>
</feature>
<dbReference type="FunCoup" id="Q555C0">
    <property type="interactions" value="28"/>
</dbReference>
<dbReference type="InterPro" id="IPR012942">
    <property type="entry name" value="SRR1-like"/>
</dbReference>
<dbReference type="Proteomes" id="UP000002195">
    <property type="component" value="Unassembled WGS sequence"/>
</dbReference>
<comment type="similarity">
    <text evidence="1">Belongs to the SRR1 family.</text>
</comment>
<proteinExistence type="inferred from homology"/>
<dbReference type="Pfam" id="PF07985">
    <property type="entry name" value="SRR1"/>
    <property type="match status" value="1"/>
</dbReference>
<feature type="compositionally biased region" description="Low complexity" evidence="2">
    <location>
        <begin position="83"/>
        <end position="93"/>
    </location>
</feature>
<gene>
    <name evidence="4" type="ORF">DDB_G0274921</name>
</gene>
<keyword evidence="5" id="KW-1185">Reference proteome</keyword>
<comment type="caution">
    <text evidence="4">The sequence shown here is derived from an EMBL/GenBank/DDBJ whole genome shotgun (WGS) entry which is preliminary data.</text>
</comment>
<dbReference type="GO" id="GO:0005737">
    <property type="term" value="C:cytoplasm"/>
    <property type="evidence" value="ECO:0000318"/>
    <property type="project" value="GO_Central"/>
</dbReference>
<evidence type="ECO:0000259" key="3">
    <source>
        <dbReference type="Pfam" id="PF07985"/>
    </source>
</evidence>
<protein>
    <recommendedName>
        <fullName evidence="3">SRR1-like domain-containing protein</fullName>
    </recommendedName>
</protein>
<dbReference type="GO" id="GO:0005634">
    <property type="term" value="C:nucleus"/>
    <property type="evidence" value="ECO:0000318"/>
    <property type="project" value="GO_Central"/>
</dbReference>
<dbReference type="PaxDb" id="44689-DDB0217548"/>
<dbReference type="PANTHER" id="PTHR28626:SF3">
    <property type="entry name" value="SRR1-LIKE PROTEIN"/>
    <property type="match status" value="1"/>
</dbReference>
<dbReference type="HOGENOM" id="CLU_783961_0_0_1"/>
<accession>Q555C0</accession>
<organism evidence="4 5">
    <name type="scientific">Dictyostelium discoideum</name>
    <name type="common">Social amoeba</name>
    <dbReference type="NCBI Taxonomy" id="44689"/>
    <lineage>
        <taxon>Eukaryota</taxon>
        <taxon>Amoebozoa</taxon>
        <taxon>Evosea</taxon>
        <taxon>Eumycetozoa</taxon>
        <taxon>Dictyostelia</taxon>
        <taxon>Dictyosteliales</taxon>
        <taxon>Dictyosteliaceae</taxon>
        <taxon>Dictyostelium</taxon>
    </lineage>
</organism>
<dbReference type="PANTHER" id="PTHR28626">
    <property type="entry name" value="SRR1-LIKE PROTEIN"/>
    <property type="match status" value="1"/>
</dbReference>
<dbReference type="KEGG" id="ddi:DDB_G0274921"/>
<dbReference type="EMBL" id="AAFI02000012">
    <property type="protein sequence ID" value="EAL70353.1"/>
    <property type="molecule type" value="Genomic_DNA"/>
</dbReference>
<dbReference type="GeneID" id="8619582"/>
<evidence type="ECO:0000256" key="2">
    <source>
        <dbReference type="SAM" id="MobiDB-lite"/>
    </source>
</evidence>